<dbReference type="Proteomes" id="UP000562464">
    <property type="component" value="Unassembled WGS sequence"/>
</dbReference>
<comment type="caution">
    <text evidence="8">The sequence shown here is derived from an EMBL/GenBank/DDBJ whole genome shotgun (WGS) entry which is preliminary data.</text>
</comment>
<gene>
    <name evidence="8" type="ORF">HNQ37_000058</name>
</gene>
<protein>
    <recommendedName>
        <fullName evidence="6">TVP38/TMEM64 family membrane protein</fullName>
    </recommendedName>
</protein>
<keyword evidence="3 6" id="KW-0812">Transmembrane</keyword>
<accession>A0A841C7H0</accession>
<evidence type="ECO:0000313" key="9">
    <source>
        <dbReference type="Proteomes" id="UP000562464"/>
    </source>
</evidence>
<evidence type="ECO:0000256" key="2">
    <source>
        <dbReference type="ARBA" id="ARBA00022475"/>
    </source>
</evidence>
<keyword evidence="2 6" id="KW-1003">Cell membrane</keyword>
<proteinExistence type="inferred from homology"/>
<feature type="transmembrane region" description="Helical" evidence="6">
    <location>
        <begin position="141"/>
        <end position="158"/>
    </location>
</feature>
<feature type="transmembrane region" description="Helical" evidence="6">
    <location>
        <begin position="83"/>
        <end position="107"/>
    </location>
</feature>
<name>A0A841C7H0_9LACT</name>
<evidence type="ECO:0000259" key="7">
    <source>
        <dbReference type="Pfam" id="PF09335"/>
    </source>
</evidence>
<dbReference type="EMBL" id="JACHHV010000001">
    <property type="protein sequence ID" value="MBB5887190.1"/>
    <property type="molecule type" value="Genomic_DNA"/>
</dbReference>
<keyword evidence="9" id="KW-1185">Reference proteome</keyword>
<dbReference type="InterPro" id="IPR032816">
    <property type="entry name" value="VTT_dom"/>
</dbReference>
<sequence>MNPELAKLIKRIFNIISILGILATVLGAVYLYRIGALTNQAVLKDLVLAHKILGPFIFVSITMIGIIIPIIPGGLSQAAGVLIFGPVMGFVYNYIGICFGSLGLFYVGRRYGTVLIRTFVKEKTYERFMGIYERSNRRFDWIFFALICSPIAPDDALVMISSQTKMTYKFFIFTIFVGKIPSILAYSYVLIYGGELVKKLIGG</sequence>
<reference evidence="8 9" key="1">
    <citation type="submission" date="2020-08" db="EMBL/GenBank/DDBJ databases">
        <title>Genomic Encyclopedia of Type Strains, Phase IV (KMG-IV): sequencing the most valuable type-strain genomes for metagenomic binning, comparative biology and taxonomic classification.</title>
        <authorList>
            <person name="Goeker M."/>
        </authorList>
    </citation>
    <scope>NUCLEOTIDE SEQUENCE [LARGE SCALE GENOMIC DNA]</scope>
    <source>
        <strain evidence="8 9">DSM 14925</strain>
    </source>
</reference>
<dbReference type="GO" id="GO:0005886">
    <property type="term" value="C:plasma membrane"/>
    <property type="evidence" value="ECO:0007669"/>
    <property type="project" value="UniProtKB-SubCell"/>
</dbReference>
<feature type="transmembrane region" description="Helical" evidence="6">
    <location>
        <begin position="170"/>
        <end position="191"/>
    </location>
</feature>
<comment type="subcellular location">
    <subcellularLocation>
        <location evidence="1 6">Cell membrane</location>
        <topology evidence="1 6">Multi-pass membrane protein</topology>
    </subcellularLocation>
</comment>
<evidence type="ECO:0000256" key="1">
    <source>
        <dbReference type="ARBA" id="ARBA00004651"/>
    </source>
</evidence>
<dbReference type="PANTHER" id="PTHR12677">
    <property type="entry name" value="GOLGI APPARATUS MEMBRANE PROTEIN TVP38-RELATED"/>
    <property type="match status" value="1"/>
</dbReference>
<evidence type="ECO:0000313" key="8">
    <source>
        <dbReference type="EMBL" id="MBB5887190.1"/>
    </source>
</evidence>
<feature type="transmembrane region" description="Helical" evidence="6">
    <location>
        <begin position="52"/>
        <end position="71"/>
    </location>
</feature>
<comment type="similarity">
    <text evidence="6">Belongs to the TVP38/TMEM64 family.</text>
</comment>
<evidence type="ECO:0000256" key="5">
    <source>
        <dbReference type="ARBA" id="ARBA00023136"/>
    </source>
</evidence>
<dbReference type="Pfam" id="PF09335">
    <property type="entry name" value="VTT_dom"/>
    <property type="match status" value="1"/>
</dbReference>
<dbReference type="PANTHER" id="PTHR12677:SF49">
    <property type="entry name" value="TVP38_TMEM64 FAMILY MEMBRANE PROTEIN"/>
    <property type="match status" value="1"/>
</dbReference>
<feature type="domain" description="VTT" evidence="7">
    <location>
        <begin position="72"/>
        <end position="189"/>
    </location>
</feature>
<organism evidence="8 9">
    <name type="scientific">Lactovum miscens</name>
    <dbReference type="NCBI Taxonomy" id="190387"/>
    <lineage>
        <taxon>Bacteria</taxon>
        <taxon>Bacillati</taxon>
        <taxon>Bacillota</taxon>
        <taxon>Bacilli</taxon>
        <taxon>Lactobacillales</taxon>
        <taxon>Streptococcaceae</taxon>
        <taxon>Lactovum</taxon>
    </lineage>
</organism>
<feature type="transmembrane region" description="Helical" evidence="6">
    <location>
        <begin position="12"/>
        <end position="32"/>
    </location>
</feature>
<dbReference type="RefSeq" id="WP_183538128.1">
    <property type="nucleotide sequence ID" value="NZ_DASWOY010000012.1"/>
</dbReference>
<evidence type="ECO:0000256" key="6">
    <source>
        <dbReference type="RuleBase" id="RU366058"/>
    </source>
</evidence>
<dbReference type="InterPro" id="IPR015414">
    <property type="entry name" value="TMEM64"/>
</dbReference>
<dbReference type="AlphaFoldDB" id="A0A841C7H0"/>
<keyword evidence="5 6" id="KW-0472">Membrane</keyword>
<evidence type="ECO:0000256" key="3">
    <source>
        <dbReference type="ARBA" id="ARBA00022692"/>
    </source>
</evidence>
<keyword evidence="4 6" id="KW-1133">Transmembrane helix</keyword>
<evidence type="ECO:0000256" key="4">
    <source>
        <dbReference type="ARBA" id="ARBA00022989"/>
    </source>
</evidence>